<keyword evidence="8" id="KW-1185">Reference proteome</keyword>
<keyword evidence="3 6" id="KW-0812">Transmembrane</keyword>
<feature type="transmembrane region" description="Helical" evidence="6">
    <location>
        <begin position="242"/>
        <end position="262"/>
    </location>
</feature>
<protein>
    <submittedName>
        <fullName evidence="7">Branched-chain amino acid ABC transporter permease</fullName>
    </submittedName>
</protein>
<dbReference type="InterPro" id="IPR043428">
    <property type="entry name" value="LivM-like"/>
</dbReference>
<feature type="transmembrane region" description="Helical" evidence="6">
    <location>
        <begin position="400"/>
        <end position="417"/>
    </location>
</feature>
<evidence type="ECO:0000256" key="2">
    <source>
        <dbReference type="ARBA" id="ARBA00022475"/>
    </source>
</evidence>
<evidence type="ECO:0000256" key="5">
    <source>
        <dbReference type="ARBA" id="ARBA00023136"/>
    </source>
</evidence>
<gene>
    <name evidence="7" type="ORF">QQ91_0019445</name>
</gene>
<dbReference type="RefSeq" id="WP_166277606.1">
    <property type="nucleotide sequence ID" value="NZ_JTHE03000109.1"/>
</dbReference>
<feature type="transmembrane region" description="Helical" evidence="6">
    <location>
        <begin position="58"/>
        <end position="80"/>
    </location>
</feature>
<dbReference type="AlphaFoldDB" id="A0ABD4T889"/>
<dbReference type="InterPro" id="IPR001851">
    <property type="entry name" value="ABC_transp_permease"/>
</dbReference>
<dbReference type="PANTHER" id="PTHR30482:SF10">
    <property type="entry name" value="HIGH-AFFINITY BRANCHED-CHAIN AMINO ACID TRANSPORT PROTEIN BRAE"/>
    <property type="match status" value="1"/>
</dbReference>
<name>A0ABD4T889_9CYAN</name>
<feature type="transmembrane region" description="Helical" evidence="6">
    <location>
        <begin position="354"/>
        <end position="379"/>
    </location>
</feature>
<feature type="transmembrane region" description="Helical" evidence="6">
    <location>
        <begin position="322"/>
        <end position="342"/>
    </location>
</feature>
<proteinExistence type="predicted"/>
<comment type="subcellular location">
    <subcellularLocation>
        <location evidence="1">Cell membrane</location>
        <topology evidence="1">Multi-pass membrane protein</topology>
    </subcellularLocation>
</comment>
<feature type="transmembrane region" description="Helical" evidence="6">
    <location>
        <begin position="200"/>
        <end position="221"/>
    </location>
</feature>
<feature type="transmembrane region" description="Helical" evidence="6">
    <location>
        <begin position="172"/>
        <end position="194"/>
    </location>
</feature>
<accession>A0ABD4T889</accession>
<dbReference type="Pfam" id="PF02653">
    <property type="entry name" value="BPD_transp_2"/>
    <property type="match status" value="1"/>
</dbReference>
<feature type="transmembrane region" description="Helical" evidence="6">
    <location>
        <begin position="131"/>
        <end position="152"/>
    </location>
</feature>
<evidence type="ECO:0000256" key="3">
    <source>
        <dbReference type="ARBA" id="ARBA00022692"/>
    </source>
</evidence>
<evidence type="ECO:0000313" key="8">
    <source>
        <dbReference type="Proteomes" id="UP000031561"/>
    </source>
</evidence>
<evidence type="ECO:0000256" key="6">
    <source>
        <dbReference type="SAM" id="Phobius"/>
    </source>
</evidence>
<dbReference type="PANTHER" id="PTHR30482">
    <property type="entry name" value="HIGH-AFFINITY BRANCHED-CHAIN AMINO ACID TRANSPORT SYSTEM PERMEASE"/>
    <property type="match status" value="1"/>
</dbReference>
<evidence type="ECO:0000313" key="7">
    <source>
        <dbReference type="EMBL" id="MCM1984999.1"/>
    </source>
</evidence>
<evidence type="ECO:0000256" key="4">
    <source>
        <dbReference type="ARBA" id="ARBA00022989"/>
    </source>
</evidence>
<feature type="transmembrane region" description="Helical" evidence="6">
    <location>
        <begin position="32"/>
        <end position="52"/>
    </location>
</feature>
<reference evidence="7 8" key="1">
    <citation type="journal article" date="2015" name="Genome Announc.">
        <title>Draft Genome Sequence of Filamentous Marine Cyanobacterium Lyngbya confervoides Strain BDU141951.</title>
        <authorList>
            <person name="Chandrababunaidu M.M."/>
            <person name="Sen D."/>
            <person name="Tripathy S."/>
        </authorList>
    </citation>
    <scope>NUCLEOTIDE SEQUENCE [LARGE SCALE GENOMIC DNA]</scope>
    <source>
        <strain evidence="7 8">BDU141951</strain>
    </source>
</reference>
<comment type="caution">
    <text evidence="7">The sequence shown here is derived from an EMBL/GenBank/DDBJ whole genome shotgun (WGS) entry which is preliminary data.</text>
</comment>
<organism evidence="7 8">
    <name type="scientific">Lyngbya confervoides BDU141951</name>
    <dbReference type="NCBI Taxonomy" id="1574623"/>
    <lineage>
        <taxon>Bacteria</taxon>
        <taxon>Bacillati</taxon>
        <taxon>Cyanobacteriota</taxon>
        <taxon>Cyanophyceae</taxon>
        <taxon>Oscillatoriophycideae</taxon>
        <taxon>Oscillatoriales</taxon>
        <taxon>Microcoleaceae</taxon>
        <taxon>Lyngbya</taxon>
    </lineage>
</organism>
<feature type="transmembrane region" description="Helical" evidence="6">
    <location>
        <begin position="6"/>
        <end position="25"/>
    </location>
</feature>
<evidence type="ECO:0000256" key="1">
    <source>
        <dbReference type="ARBA" id="ARBA00004651"/>
    </source>
</evidence>
<keyword evidence="2" id="KW-1003">Cell membrane</keyword>
<keyword evidence="4 6" id="KW-1133">Transmembrane helix</keyword>
<dbReference type="GO" id="GO:0005886">
    <property type="term" value="C:plasma membrane"/>
    <property type="evidence" value="ECO:0007669"/>
    <property type="project" value="UniProtKB-SubCell"/>
</dbReference>
<dbReference type="CDD" id="cd06581">
    <property type="entry name" value="TM_PBP1_LivM_like"/>
    <property type="match status" value="1"/>
</dbReference>
<dbReference type="EMBL" id="JTHE03000109">
    <property type="protein sequence ID" value="MCM1984999.1"/>
    <property type="molecule type" value="Genomic_DNA"/>
</dbReference>
<keyword evidence="5 6" id="KW-0472">Membrane</keyword>
<dbReference type="Proteomes" id="UP000031561">
    <property type="component" value="Unassembled WGS sequence"/>
</dbReference>
<feature type="transmembrane region" description="Helical" evidence="6">
    <location>
        <begin position="268"/>
        <end position="285"/>
    </location>
</feature>
<sequence>MVDYLVSSIAILTASFALFALGLNLQWGFTGLVNFGHVAFMTVGAYTTVLLSRAGVPLILAVGAGMILAAILGFIIGLSTLRLREDYLAIVTIGVSEVVRLIALNEEDITNGTKGVYNYPLPLESFDPNLWIRYGMALVLLGIAGFSTWLLWRWMVDQAQNTLETQPVRSRLRISSGFGSWLIMVGSTTFFFWLGVTVNLVFLLLSLVTISGGSACVFSQFRDPQRAFQRSTWGQFVTRASVTALVGLVGMVILAGVVSLIFNYSYKVGLMWLLVITVAFVFWRLEELVHSPWGRVLKAVREDEAVVKALGKDVFRYKMQSFMLGGAIAGLAGAFFAWNLTYINPDNFIPLVTFNAWIMVVLGGSGSNVGTLLGATIFWAYDSLTRFLLPALSLNSDQAGAFRVMVIGLLLIVLMIWRPQGILGKKEELTLGR</sequence>